<evidence type="ECO:0000256" key="2">
    <source>
        <dbReference type="ARBA" id="ARBA00022842"/>
    </source>
</evidence>
<dbReference type="GO" id="GO:0006281">
    <property type="term" value="P:DNA repair"/>
    <property type="evidence" value="ECO:0007669"/>
    <property type="project" value="TreeGrafter"/>
</dbReference>
<dbReference type="InterPro" id="IPR050155">
    <property type="entry name" value="HAD-like_hydrolase_sf"/>
</dbReference>
<dbReference type="AlphaFoldDB" id="A0A6G1X1B9"/>
<evidence type="ECO:0000256" key="1">
    <source>
        <dbReference type="ARBA" id="ARBA00022801"/>
    </source>
</evidence>
<comment type="function">
    <text evidence="3">Hydrolyzes pyrophosphate formed during P-Ser-HPr dephosphorylation by HPrK/P. Might play a role in controlling the intracellular pyrophosphate pool.</text>
</comment>
<keyword evidence="1 3" id="KW-0378">Hydrolase</keyword>
<accession>A0A6G1X1B9</accession>
<dbReference type="PRINTS" id="PR00413">
    <property type="entry name" value="HADHALOGNASE"/>
</dbReference>
<dbReference type="SFLD" id="SFLDS00003">
    <property type="entry name" value="Haloacid_Dehalogenase"/>
    <property type="match status" value="1"/>
</dbReference>
<dbReference type="GO" id="GO:0000287">
    <property type="term" value="F:magnesium ion binding"/>
    <property type="evidence" value="ECO:0007669"/>
    <property type="project" value="UniProtKB-UniRule"/>
</dbReference>
<dbReference type="GO" id="GO:0008967">
    <property type="term" value="F:phosphoglycolate phosphatase activity"/>
    <property type="evidence" value="ECO:0007669"/>
    <property type="project" value="TreeGrafter"/>
</dbReference>
<dbReference type="GO" id="GO:0004427">
    <property type="term" value="F:inorganic diphosphate phosphatase activity"/>
    <property type="evidence" value="ECO:0007669"/>
    <property type="project" value="UniProtKB-UniRule"/>
</dbReference>
<comment type="catalytic activity">
    <reaction evidence="3">
        <text>diphosphate + H2O = 2 phosphate + H(+)</text>
        <dbReference type="Rhea" id="RHEA:24576"/>
        <dbReference type="ChEBI" id="CHEBI:15377"/>
        <dbReference type="ChEBI" id="CHEBI:15378"/>
        <dbReference type="ChEBI" id="CHEBI:33019"/>
        <dbReference type="ChEBI" id="CHEBI:43474"/>
        <dbReference type="EC" id="3.6.1.1"/>
    </reaction>
</comment>
<feature type="active site" description="Nucleophile" evidence="3">
    <location>
        <position position="9"/>
    </location>
</feature>
<name>A0A6G1X1B9_9BACI</name>
<dbReference type="SFLD" id="SFLDG01135">
    <property type="entry name" value="C1.5.6:_HAD__Beta-PGM__Phospha"/>
    <property type="match status" value="1"/>
</dbReference>
<evidence type="ECO:0000313" key="4">
    <source>
        <dbReference type="EMBL" id="MRG84739.1"/>
    </source>
</evidence>
<protein>
    <recommendedName>
        <fullName evidence="3">Pyrophosphatase PpaX</fullName>
        <ecNumber evidence="3">3.6.1.1</ecNumber>
    </recommendedName>
</protein>
<dbReference type="Gene3D" id="1.10.150.240">
    <property type="entry name" value="Putative phosphatase, domain 2"/>
    <property type="match status" value="1"/>
</dbReference>
<dbReference type="EC" id="3.6.1.1" evidence="3"/>
<dbReference type="HAMAP" id="MF_01250">
    <property type="entry name" value="Pyrophosphat_PpaX"/>
    <property type="match status" value="1"/>
</dbReference>
<dbReference type="Pfam" id="PF13419">
    <property type="entry name" value="HAD_2"/>
    <property type="match status" value="1"/>
</dbReference>
<dbReference type="EMBL" id="WJNH01000001">
    <property type="protein sequence ID" value="MRG84739.1"/>
    <property type="molecule type" value="Genomic_DNA"/>
</dbReference>
<dbReference type="InterPro" id="IPR023733">
    <property type="entry name" value="Pyrophosphatase_Ppax"/>
</dbReference>
<dbReference type="Gene3D" id="3.40.50.1000">
    <property type="entry name" value="HAD superfamily/HAD-like"/>
    <property type="match status" value="1"/>
</dbReference>
<reference evidence="4 5" key="1">
    <citation type="submission" date="2019-11" db="EMBL/GenBank/DDBJ databases">
        <authorList>
            <person name="Li J."/>
        </authorList>
    </citation>
    <scope>NUCLEOTIDE SEQUENCE [LARGE SCALE GENOMIC DNA]</scope>
    <source>
        <strain evidence="4 5">J4</strain>
    </source>
</reference>
<comment type="cofactor">
    <cofactor evidence="3">
        <name>Mg(2+)</name>
        <dbReference type="ChEBI" id="CHEBI:18420"/>
    </cofactor>
</comment>
<dbReference type="FunFam" id="3.40.50.1000:FF:000022">
    <property type="entry name" value="Phosphoglycolate phosphatase"/>
    <property type="match status" value="1"/>
</dbReference>
<dbReference type="PANTHER" id="PTHR43434:SF26">
    <property type="entry name" value="PYROPHOSPHATASE PPAX"/>
    <property type="match status" value="1"/>
</dbReference>
<dbReference type="RefSeq" id="WP_153726722.1">
    <property type="nucleotide sequence ID" value="NZ_WJNH01000001.1"/>
</dbReference>
<dbReference type="GO" id="GO:0005829">
    <property type="term" value="C:cytosol"/>
    <property type="evidence" value="ECO:0007669"/>
    <property type="project" value="TreeGrafter"/>
</dbReference>
<dbReference type="InterPro" id="IPR036412">
    <property type="entry name" value="HAD-like_sf"/>
</dbReference>
<comment type="similarity">
    <text evidence="3">Belongs to the HAD-like hydrolase superfamily. PpaX family.</text>
</comment>
<dbReference type="SUPFAM" id="SSF56784">
    <property type="entry name" value="HAD-like"/>
    <property type="match status" value="1"/>
</dbReference>
<dbReference type="InterPro" id="IPR006549">
    <property type="entry name" value="HAD-SF_hydro_IIIA"/>
</dbReference>
<keyword evidence="2 3" id="KW-0460">Magnesium</keyword>
<dbReference type="SFLD" id="SFLDG01129">
    <property type="entry name" value="C1.5:_HAD__Beta-PGM__Phosphata"/>
    <property type="match status" value="1"/>
</dbReference>
<dbReference type="InterPro" id="IPR006439">
    <property type="entry name" value="HAD-SF_hydro_IA"/>
</dbReference>
<evidence type="ECO:0000256" key="3">
    <source>
        <dbReference type="HAMAP-Rule" id="MF_01250"/>
    </source>
</evidence>
<dbReference type="CDD" id="cd02616">
    <property type="entry name" value="HAD_PPase"/>
    <property type="match status" value="1"/>
</dbReference>
<dbReference type="InterPro" id="IPR023214">
    <property type="entry name" value="HAD_sf"/>
</dbReference>
<dbReference type="InterPro" id="IPR041492">
    <property type="entry name" value="HAD_2"/>
</dbReference>
<dbReference type="InterPro" id="IPR023198">
    <property type="entry name" value="PGP-like_dom2"/>
</dbReference>
<evidence type="ECO:0000313" key="5">
    <source>
        <dbReference type="Proteomes" id="UP000480185"/>
    </source>
</evidence>
<organism evidence="4 5">
    <name type="scientific">Salinibacillus xinjiangensis</name>
    <dbReference type="NCBI Taxonomy" id="1229268"/>
    <lineage>
        <taxon>Bacteria</taxon>
        <taxon>Bacillati</taxon>
        <taxon>Bacillota</taxon>
        <taxon>Bacilli</taxon>
        <taxon>Bacillales</taxon>
        <taxon>Bacillaceae</taxon>
        <taxon>Salinibacillus</taxon>
    </lineage>
</organism>
<dbReference type="NCBIfam" id="TIGR01509">
    <property type="entry name" value="HAD-SF-IA-v3"/>
    <property type="match status" value="1"/>
</dbReference>
<dbReference type="Proteomes" id="UP000480185">
    <property type="component" value="Unassembled WGS sequence"/>
</dbReference>
<proteinExistence type="inferred from homology"/>
<keyword evidence="5" id="KW-1185">Reference proteome</keyword>
<dbReference type="OrthoDB" id="9807630at2"/>
<dbReference type="NCBIfam" id="TIGR01662">
    <property type="entry name" value="HAD-SF-IIIA"/>
    <property type="match status" value="1"/>
</dbReference>
<comment type="caution">
    <text evidence="4">The sequence shown here is derived from an EMBL/GenBank/DDBJ whole genome shotgun (WGS) entry which is preliminary data.</text>
</comment>
<dbReference type="NCBIfam" id="NF009804">
    <property type="entry name" value="PRK13288.1"/>
    <property type="match status" value="1"/>
</dbReference>
<dbReference type="PANTHER" id="PTHR43434">
    <property type="entry name" value="PHOSPHOGLYCOLATE PHOSPHATASE"/>
    <property type="match status" value="1"/>
</dbReference>
<dbReference type="NCBIfam" id="TIGR01549">
    <property type="entry name" value="HAD-SF-IA-v1"/>
    <property type="match status" value="1"/>
</dbReference>
<sequence>MSIRTLLFDLDGTLIDTNELIISSFLHTLEQYAPGQYKREDVLSFIGPSLWESFGTVAPDQVDEMVETYREHNLKHHDSYVEAYEGVLETIQQLKEDGYQLGIVTTKVGDTAKRGLKVTELTGYFDVVIGLDDVDHEKPHPEPIYKALKELNANASEAIMVGDNTHDILAGKNAGVTTAGVAWTIKGRETLEKLEPDYMLENMRDLLKIVGK</sequence>
<gene>
    <name evidence="3 4" type="primary">ppaX</name>
    <name evidence="4" type="ORF">GH754_00190</name>
</gene>